<feature type="transmembrane region" description="Helical" evidence="9">
    <location>
        <begin position="422"/>
        <end position="439"/>
    </location>
</feature>
<dbReference type="STRING" id="1160509.A0A3N4I4Q3"/>
<keyword evidence="5 9" id="KW-1133">Transmembrane helix</keyword>
<evidence type="ECO:0000259" key="10">
    <source>
        <dbReference type="PROSITE" id="PS50850"/>
    </source>
</evidence>
<evidence type="ECO:0000256" key="3">
    <source>
        <dbReference type="ARBA" id="ARBA00022448"/>
    </source>
</evidence>
<evidence type="ECO:0000313" key="12">
    <source>
        <dbReference type="Proteomes" id="UP000275078"/>
    </source>
</evidence>
<dbReference type="GO" id="GO:0015793">
    <property type="term" value="P:glycerol transmembrane transport"/>
    <property type="evidence" value="ECO:0007669"/>
    <property type="project" value="TreeGrafter"/>
</dbReference>
<dbReference type="EMBL" id="ML119703">
    <property type="protein sequence ID" value="RPA79070.1"/>
    <property type="molecule type" value="Genomic_DNA"/>
</dbReference>
<dbReference type="FunFam" id="1.20.1250.20:FF:000061">
    <property type="entry name" value="MFS sugar transporter"/>
    <property type="match status" value="1"/>
</dbReference>
<feature type="transmembrane region" description="Helical" evidence="9">
    <location>
        <begin position="320"/>
        <end position="341"/>
    </location>
</feature>
<accession>A0A3N4I4Q3</accession>
<feature type="transmembrane region" description="Helical" evidence="9">
    <location>
        <begin position="189"/>
        <end position="208"/>
    </location>
</feature>
<feature type="transmembrane region" description="Helical" evidence="9">
    <location>
        <begin position="67"/>
        <end position="85"/>
    </location>
</feature>
<evidence type="ECO:0000256" key="5">
    <source>
        <dbReference type="ARBA" id="ARBA00022989"/>
    </source>
</evidence>
<evidence type="ECO:0000256" key="1">
    <source>
        <dbReference type="ARBA" id="ARBA00004141"/>
    </source>
</evidence>
<feature type="transmembrane region" description="Helical" evidence="9">
    <location>
        <begin position="97"/>
        <end position="115"/>
    </location>
</feature>
<feature type="transmembrane region" description="Helical" evidence="9">
    <location>
        <begin position="445"/>
        <end position="466"/>
    </location>
</feature>
<dbReference type="GO" id="GO:0005351">
    <property type="term" value="F:carbohydrate:proton symporter activity"/>
    <property type="evidence" value="ECO:0007669"/>
    <property type="project" value="TreeGrafter"/>
</dbReference>
<keyword evidence="6 9" id="KW-0472">Membrane</keyword>
<dbReference type="PROSITE" id="PS50850">
    <property type="entry name" value="MFS"/>
    <property type="match status" value="1"/>
</dbReference>
<feature type="domain" description="Major facilitator superfamily (MFS) profile" evidence="10">
    <location>
        <begin position="25"/>
        <end position="470"/>
    </location>
</feature>
<dbReference type="GO" id="GO:0016020">
    <property type="term" value="C:membrane"/>
    <property type="evidence" value="ECO:0007669"/>
    <property type="project" value="UniProtKB-SubCell"/>
</dbReference>
<feature type="transmembrane region" description="Helical" evidence="9">
    <location>
        <begin position="159"/>
        <end position="177"/>
    </location>
</feature>
<evidence type="ECO:0000256" key="4">
    <source>
        <dbReference type="ARBA" id="ARBA00022692"/>
    </source>
</evidence>
<dbReference type="InterPro" id="IPR005829">
    <property type="entry name" value="Sugar_transporter_CS"/>
</dbReference>
<feature type="transmembrane region" description="Helical" evidence="9">
    <location>
        <begin position="381"/>
        <end position="401"/>
    </location>
</feature>
<dbReference type="OrthoDB" id="6133115at2759"/>
<reference evidence="11 12" key="1">
    <citation type="journal article" date="2018" name="Nat. Ecol. Evol.">
        <title>Pezizomycetes genomes reveal the molecular basis of ectomycorrhizal truffle lifestyle.</title>
        <authorList>
            <person name="Murat C."/>
            <person name="Payen T."/>
            <person name="Noel B."/>
            <person name="Kuo A."/>
            <person name="Morin E."/>
            <person name="Chen J."/>
            <person name="Kohler A."/>
            <person name="Krizsan K."/>
            <person name="Balestrini R."/>
            <person name="Da Silva C."/>
            <person name="Montanini B."/>
            <person name="Hainaut M."/>
            <person name="Levati E."/>
            <person name="Barry K.W."/>
            <person name="Belfiori B."/>
            <person name="Cichocki N."/>
            <person name="Clum A."/>
            <person name="Dockter R.B."/>
            <person name="Fauchery L."/>
            <person name="Guy J."/>
            <person name="Iotti M."/>
            <person name="Le Tacon F."/>
            <person name="Lindquist E.A."/>
            <person name="Lipzen A."/>
            <person name="Malagnac F."/>
            <person name="Mello A."/>
            <person name="Molinier V."/>
            <person name="Miyauchi S."/>
            <person name="Poulain J."/>
            <person name="Riccioni C."/>
            <person name="Rubini A."/>
            <person name="Sitrit Y."/>
            <person name="Splivallo R."/>
            <person name="Traeger S."/>
            <person name="Wang M."/>
            <person name="Zifcakova L."/>
            <person name="Wipf D."/>
            <person name="Zambonelli A."/>
            <person name="Paolocci F."/>
            <person name="Nowrousian M."/>
            <person name="Ottonello S."/>
            <person name="Baldrian P."/>
            <person name="Spatafora J.W."/>
            <person name="Henrissat B."/>
            <person name="Nagy L.G."/>
            <person name="Aury J.M."/>
            <person name="Wincker P."/>
            <person name="Grigoriev I.V."/>
            <person name="Bonfante P."/>
            <person name="Martin F.M."/>
        </authorList>
    </citation>
    <scope>NUCLEOTIDE SEQUENCE [LARGE SCALE GENOMIC DNA]</scope>
    <source>
        <strain evidence="11 12">RN42</strain>
    </source>
</reference>
<feature type="transmembrane region" description="Helical" evidence="9">
    <location>
        <begin position="348"/>
        <end position="369"/>
    </location>
</feature>
<dbReference type="InterPro" id="IPR020846">
    <property type="entry name" value="MFS_dom"/>
</dbReference>
<feature type="transmembrane region" description="Helical" evidence="9">
    <location>
        <begin position="121"/>
        <end position="138"/>
    </location>
</feature>
<evidence type="ECO:0000313" key="11">
    <source>
        <dbReference type="EMBL" id="RPA79070.1"/>
    </source>
</evidence>
<dbReference type="AlphaFoldDB" id="A0A3N4I4Q3"/>
<feature type="region of interest" description="Disordered" evidence="8">
    <location>
        <begin position="524"/>
        <end position="563"/>
    </location>
</feature>
<comment type="subcellular location">
    <subcellularLocation>
        <location evidence="1">Membrane</location>
        <topology evidence="1">Multi-pass membrane protein</topology>
    </subcellularLocation>
</comment>
<comment type="similarity">
    <text evidence="2 7">Belongs to the major facilitator superfamily. Sugar transporter (TC 2.A.1.1) family.</text>
</comment>
<dbReference type="InterPro" id="IPR005828">
    <property type="entry name" value="MFS_sugar_transport-like"/>
</dbReference>
<dbReference type="PANTHER" id="PTHR48022:SF69">
    <property type="entry name" value="SUGAR TRANSPORTER"/>
    <property type="match status" value="1"/>
</dbReference>
<evidence type="ECO:0000256" key="9">
    <source>
        <dbReference type="SAM" id="Phobius"/>
    </source>
</evidence>
<dbReference type="Gene3D" id="1.20.1250.20">
    <property type="entry name" value="MFS general substrate transporter like domains"/>
    <property type="match status" value="1"/>
</dbReference>
<dbReference type="Pfam" id="PF00083">
    <property type="entry name" value="Sugar_tr"/>
    <property type="match status" value="1"/>
</dbReference>
<dbReference type="InterPro" id="IPR036259">
    <property type="entry name" value="MFS_trans_sf"/>
</dbReference>
<evidence type="ECO:0000256" key="8">
    <source>
        <dbReference type="SAM" id="MobiDB-lite"/>
    </source>
</evidence>
<sequence length="563" mass="61853">MGHVDNANGIPSYWGATGNKLGKLITILATTDFLLFGYDQGVMSGIISADAFTHDFPQVKGDANWEGFVVAIYAVGCLFGACFILKFGDTLGRRKSIFLGPVIMIVGVIIQLACVAPSPGATAQFIIGRFITGIGNGINTSTIPTYQAETSASHNRGKLICIEGGNVAIGTLIAYWIDYGCTYGPHDFVWRFPIAFQCFFAVIVLVMITRLPESPRWLLSKGRREEAKTVLAALSNDTRDSETVTAQMKVIEDGIRASGQLGGHTPVKELFTNGKTQHFRRMLLGLSSQMMQQLSGCNAVIYYFPILFQTSLKTDHNLSLLLGGVNMIVYSIFATSSWWAVERLGRRKLFLIGTVGQCLSMVLTFGALIPGTETAAKGAAVGLFTYIAFFGATWLPLPWLYPAEINPLKTRSKANSVSTISNWLWNFFIVMITPIMINGTGTSGWGTYLFFALMNALFFPIIYFFYPETAGRTLEEIDLIFAKGKLENMSYVKAAKELPKMNEAEIHEKARQYGFYDADEESRAASFSEKAGNSSDSASDGVIGGRDTLEPRDEKKHVPRHIE</sequence>
<dbReference type="InterPro" id="IPR003663">
    <property type="entry name" value="Sugar/inositol_transpt"/>
</dbReference>
<keyword evidence="4 9" id="KW-0812">Transmembrane</keyword>
<proteinExistence type="inferred from homology"/>
<gene>
    <name evidence="11" type="ORF">BJ508DRAFT_363418</name>
</gene>
<dbReference type="PRINTS" id="PR00171">
    <property type="entry name" value="SUGRTRNSPORT"/>
</dbReference>
<dbReference type="PANTHER" id="PTHR48022">
    <property type="entry name" value="PLASTIDIC GLUCOSE TRANSPORTER 4"/>
    <property type="match status" value="1"/>
</dbReference>
<dbReference type="NCBIfam" id="TIGR00879">
    <property type="entry name" value="SP"/>
    <property type="match status" value="1"/>
</dbReference>
<dbReference type="PROSITE" id="PS00217">
    <property type="entry name" value="SUGAR_TRANSPORT_2"/>
    <property type="match status" value="1"/>
</dbReference>
<dbReference type="SUPFAM" id="SSF103473">
    <property type="entry name" value="MFS general substrate transporter"/>
    <property type="match status" value="1"/>
</dbReference>
<keyword evidence="3 7" id="KW-0813">Transport</keyword>
<organism evidence="11 12">
    <name type="scientific">Ascobolus immersus RN42</name>
    <dbReference type="NCBI Taxonomy" id="1160509"/>
    <lineage>
        <taxon>Eukaryota</taxon>
        <taxon>Fungi</taxon>
        <taxon>Dikarya</taxon>
        <taxon>Ascomycota</taxon>
        <taxon>Pezizomycotina</taxon>
        <taxon>Pezizomycetes</taxon>
        <taxon>Pezizales</taxon>
        <taxon>Ascobolaceae</taxon>
        <taxon>Ascobolus</taxon>
    </lineage>
</organism>
<evidence type="ECO:0000256" key="2">
    <source>
        <dbReference type="ARBA" id="ARBA00010992"/>
    </source>
</evidence>
<feature type="compositionally biased region" description="Basic and acidic residues" evidence="8">
    <location>
        <begin position="547"/>
        <end position="563"/>
    </location>
</feature>
<keyword evidence="12" id="KW-1185">Reference proteome</keyword>
<dbReference type="Proteomes" id="UP000275078">
    <property type="component" value="Unassembled WGS sequence"/>
</dbReference>
<name>A0A3N4I4Q3_ASCIM</name>
<evidence type="ECO:0000256" key="6">
    <source>
        <dbReference type="ARBA" id="ARBA00023136"/>
    </source>
</evidence>
<protein>
    <submittedName>
        <fullName evidence="11">General substrate transporter</fullName>
    </submittedName>
</protein>
<dbReference type="InterPro" id="IPR050360">
    <property type="entry name" value="MFS_Sugar_Transporters"/>
</dbReference>
<evidence type="ECO:0000256" key="7">
    <source>
        <dbReference type="RuleBase" id="RU003346"/>
    </source>
</evidence>
<feature type="transmembrane region" description="Helical" evidence="9">
    <location>
        <begin position="290"/>
        <end position="308"/>
    </location>
</feature>